<dbReference type="GO" id="GO:0007156">
    <property type="term" value="P:homophilic cell adhesion via plasma membrane adhesion molecules"/>
    <property type="evidence" value="ECO:0007669"/>
    <property type="project" value="TreeGrafter"/>
</dbReference>
<dbReference type="PANTHER" id="PTHR44549:SF1">
    <property type="entry name" value="ENDOTHELIAL CELL-SELECTIVE ADHESION MOLECULE"/>
    <property type="match status" value="1"/>
</dbReference>
<sequence>MVSLPRPPATSLLRVLFLGLSTLASPSQAQLELHVPSGLTRLKAVEGSEVVLPAWYTVQGQVSSSQRWELLTVMWFLEQEGKDLNQVREGSISARGYELWLSWGRSGQSGRVGQGWGTGKKYSGKSKVLLTSSVFVLT</sequence>
<dbReference type="PANTHER" id="PTHR44549">
    <property type="entry name" value="ENDOTHELIAL CELL-SELECTIVE ADHESION MOLECULE"/>
    <property type="match status" value="1"/>
</dbReference>
<evidence type="ECO:0000313" key="3">
    <source>
        <dbReference type="Proteomes" id="UP000269945"/>
    </source>
</evidence>
<protein>
    <submittedName>
        <fullName evidence="2">Uncharacterized protein</fullName>
    </submittedName>
</protein>
<dbReference type="Proteomes" id="UP000269945">
    <property type="component" value="Unassembled WGS sequence"/>
</dbReference>
<feature type="signal peptide" evidence="1">
    <location>
        <begin position="1"/>
        <end position="29"/>
    </location>
</feature>
<organism evidence="2 3">
    <name type="scientific">Gulo gulo</name>
    <name type="common">Wolverine</name>
    <name type="synonym">Gluton</name>
    <dbReference type="NCBI Taxonomy" id="48420"/>
    <lineage>
        <taxon>Eukaryota</taxon>
        <taxon>Metazoa</taxon>
        <taxon>Chordata</taxon>
        <taxon>Craniata</taxon>
        <taxon>Vertebrata</taxon>
        <taxon>Euteleostomi</taxon>
        <taxon>Mammalia</taxon>
        <taxon>Eutheria</taxon>
        <taxon>Laurasiatheria</taxon>
        <taxon>Carnivora</taxon>
        <taxon>Caniformia</taxon>
        <taxon>Musteloidea</taxon>
        <taxon>Mustelidae</taxon>
        <taxon>Guloninae</taxon>
        <taxon>Gulo</taxon>
    </lineage>
</organism>
<name>A0A9X9M9S0_GULGU</name>
<evidence type="ECO:0000313" key="2">
    <source>
        <dbReference type="EMBL" id="VCX40252.1"/>
    </source>
</evidence>
<feature type="chain" id="PRO_5040925037" evidence="1">
    <location>
        <begin position="30"/>
        <end position="138"/>
    </location>
</feature>
<dbReference type="InterPro" id="IPR042757">
    <property type="entry name" value="ESAM"/>
</dbReference>
<dbReference type="EMBL" id="CYRY02045007">
    <property type="protein sequence ID" value="VCX40252.1"/>
    <property type="molecule type" value="Genomic_DNA"/>
</dbReference>
<dbReference type="AlphaFoldDB" id="A0A9X9M9S0"/>
<reference evidence="2 3" key="1">
    <citation type="submission" date="2018-10" db="EMBL/GenBank/DDBJ databases">
        <authorList>
            <person name="Ekblom R."/>
            <person name="Jareborg N."/>
        </authorList>
    </citation>
    <scope>NUCLEOTIDE SEQUENCE [LARGE SCALE GENOMIC DNA]</scope>
    <source>
        <tissue evidence="2">Muscle</tissue>
    </source>
</reference>
<keyword evidence="3" id="KW-1185">Reference proteome</keyword>
<comment type="caution">
    <text evidence="2">The sequence shown here is derived from an EMBL/GenBank/DDBJ whole genome shotgun (WGS) entry which is preliminary data.</text>
</comment>
<dbReference type="GO" id="GO:0005886">
    <property type="term" value="C:plasma membrane"/>
    <property type="evidence" value="ECO:0007669"/>
    <property type="project" value="TreeGrafter"/>
</dbReference>
<proteinExistence type="predicted"/>
<gene>
    <name evidence="2" type="ORF">BN2614_LOCUS12</name>
</gene>
<dbReference type="GO" id="GO:0098632">
    <property type="term" value="F:cell-cell adhesion mediator activity"/>
    <property type="evidence" value="ECO:0007669"/>
    <property type="project" value="TreeGrafter"/>
</dbReference>
<evidence type="ECO:0000256" key="1">
    <source>
        <dbReference type="SAM" id="SignalP"/>
    </source>
</evidence>
<dbReference type="GO" id="GO:0005912">
    <property type="term" value="C:adherens junction"/>
    <property type="evidence" value="ECO:0007669"/>
    <property type="project" value="TreeGrafter"/>
</dbReference>
<accession>A0A9X9M9S0</accession>
<feature type="non-terminal residue" evidence="2">
    <location>
        <position position="138"/>
    </location>
</feature>
<keyword evidence="1" id="KW-0732">Signal</keyword>